<dbReference type="InterPro" id="IPR005151">
    <property type="entry name" value="Tail-specific_protease"/>
</dbReference>
<evidence type="ECO:0000256" key="1">
    <source>
        <dbReference type="ARBA" id="ARBA00009179"/>
    </source>
</evidence>
<dbReference type="SUPFAM" id="SSF52096">
    <property type="entry name" value="ClpP/crotonase"/>
    <property type="match status" value="1"/>
</dbReference>
<comment type="similarity">
    <text evidence="1 5">Belongs to the peptidase S41A family.</text>
</comment>
<dbReference type="InterPro" id="IPR029045">
    <property type="entry name" value="ClpP/crotonase-like_dom_sf"/>
</dbReference>
<dbReference type="AlphaFoldDB" id="A0A0V7ZSS9"/>
<dbReference type="FunFam" id="2.30.42.10:FF:000063">
    <property type="entry name" value="Peptidase, S41 family"/>
    <property type="match status" value="1"/>
</dbReference>
<dbReference type="PANTHER" id="PTHR32060">
    <property type="entry name" value="TAIL-SPECIFIC PROTEASE"/>
    <property type="match status" value="1"/>
</dbReference>
<dbReference type="InterPro" id="IPR054625">
    <property type="entry name" value="Cterm_S41_CtpB"/>
</dbReference>
<dbReference type="NCBIfam" id="TIGR00225">
    <property type="entry name" value="prc"/>
    <property type="match status" value="1"/>
</dbReference>
<protein>
    <submittedName>
        <fullName evidence="7">Peptidase S41</fullName>
    </submittedName>
</protein>
<evidence type="ECO:0000256" key="4">
    <source>
        <dbReference type="ARBA" id="ARBA00022825"/>
    </source>
</evidence>
<comment type="caution">
    <text evidence="7">The sequence shown here is derived from an EMBL/GenBank/DDBJ whole genome shotgun (WGS) entry which is preliminary data.</text>
</comment>
<keyword evidence="4 5" id="KW-0720">Serine protease</keyword>
<dbReference type="Gene3D" id="2.30.42.10">
    <property type="match status" value="1"/>
</dbReference>
<accession>A0A0V7ZSS9</accession>
<dbReference type="GO" id="GO:0008236">
    <property type="term" value="F:serine-type peptidase activity"/>
    <property type="evidence" value="ECO:0007669"/>
    <property type="project" value="UniProtKB-KW"/>
</dbReference>
<dbReference type="SUPFAM" id="SSF50156">
    <property type="entry name" value="PDZ domain-like"/>
    <property type="match status" value="1"/>
</dbReference>
<dbReference type="EMBL" id="LMTZ01000087">
    <property type="protein sequence ID" value="KST67457.1"/>
    <property type="molecule type" value="Genomic_DNA"/>
</dbReference>
<dbReference type="GO" id="GO:0007165">
    <property type="term" value="P:signal transduction"/>
    <property type="evidence" value="ECO:0007669"/>
    <property type="project" value="TreeGrafter"/>
</dbReference>
<dbReference type="PANTHER" id="PTHR32060:SF30">
    <property type="entry name" value="CARBOXY-TERMINAL PROCESSING PROTEASE CTPA"/>
    <property type="match status" value="1"/>
</dbReference>
<dbReference type="NCBIfam" id="NF045589">
    <property type="entry name" value="Cterm_S41_CtpB"/>
    <property type="match status" value="1"/>
</dbReference>
<sequence length="438" mass="48464">MNKSAKPYSELQIAFLSGVIATTATFGLSWRNSVKAALQDSPKVIVDRVWQLVNRDYVDSSFNQQDWKAVRRELLSKNYSSQEEAYAAVHKLLESLEDPYTRFMAPKEYKYYTSQTSGEISGIGIRMKFDDTAKRLTIVEALDNSPAQQAGIKAGDEILAINGKSVREMSAKEPPELIRGKAGSTVNLQIGREGEKYFNLELTRANIEVQTVNYALKQEGQRRVGYIRLRDFSAHAAKQMQNAINDLEAQKADEFVLDLRGNPGGYLHSSIEIAKMWLDNGGIVSMVNREGKSQKAQANGNSLTNKPLAILVDGNSASSSEILTGALQDNNRAVVIGTKTFGKALVQRLHDLGDGSGITITTAHYYTPKGTDINRKGITPDINLDLTYSQRRQLATNPNLWGTIEDPYYNRALRALSNYEFAGNGKKSTDKKLIAPQG</sequence>
<dbReference type="PROSITE" id="PS50106">
    <property type="entry name" value="PDZ"/>
    <property type="match status" value="1"/>
</dbReference>
<dbReference type="CDD" id="cd06782">
    <property type="entry name" value="cpPDZ_CPP-like"/>
    <property type="match status" value="1"/>
</dbReference>
<dbReference type="RefSeq" id="WP_058183654.1">
    <property type="nucleotide sequence ID" value="NZ_LMTZ01000087.1"/>
</dbReference>
<dbReference type="InterPro" id="IPR036034">
    <property type="entry name" value="PDZ_sf"/>
</dbReference>
<dbReference type="Pfam" id="PF03572">
    <property type="entry name" value="Peptidase_S41"/>
    <property type="match status" value="1"/>
</dbReference>
<organism evidence="7 8">
    <name type="scientific">Mastigocoleus testarum BC008</name>
    <dbReference type="NCBI Taxonomy" id="371196"/>
    <lineage>
        <taxon>Bacteria</taxon>
        <taxon>Bacillati</taxon>
        <taxon>Cyanobacteriota</taxon>
        <taxon>Cyanophyceae</taxon>
        <taxon>Nostocales</taxon>
        <taxon>Hapalosiphonaceae</taxon>
        <taxon>Mastigocoleus</taxon>
    </lineage>
</organism>
<keyword evidence="8" id="KW-1185">Reference proteome</keyword>
<gene>
    <name evidence="7" type="ORF">BC008_30120</name>
</gene>
<dbReference type="SMART" id="SM00245">
    <property type="entry name" value="TSPc"/>
    <property type="match status" value="1"/>
</dbReference>
<feature type="domain" description="PDZ" evidence="6">
    <location>
        <begin position="116"/>
        <end position="179"/>
    </location>
</feature>
<dbReference type="OrthoDB" id="9812068at2"/>
<evidence type="ECO:0000256" key="2">
    <source>
        <dbReference type="ARBA" id="ARBA00022670"/>
    </source>
</evidence>
<evidence type="ECO:0000256" key="5">
    <source>
        <dbReference type="RuleBase" id="RU004404"/>
    </source>
</evidence>
<evidence type="ECO:0000259" key="6">
    <source>
        <dbReference type="PROSITE" id="PS50106"/>
    </source>
</evidence>
<dbReference type="InterPro" id="IPR001478">
    <property type="entry name" value="PDZ"/>
</dbReference>
<dbReference type="GO" id="GO:0006508">
    <property type="term" value="P:proteolysis"/>
    <property type="evidence" value="ECO:0007669"/>
    <property type="project" value="UniProtKB-KW"/>
</dbReference>
<proteinExistence type="inferred from homology"/>
<evidence type="ECO:0000256" key="3">
    <source>
        <dbReference type="ARBA" id="ARBA00022801"/>
    </source>
</evidence>
<dbReference type="SMART" id="SM00228">
    <property type="entry name" value="PDZ"/>
    <property type="match status" value="1"/>
</dbReference>
<dbReference type="Gene3D" id="3.30.750.44">
    <property type="match status" value="1"/>
</dbReference>
<evidence type="ECO:0000313" key="8">
    <source>
        <dbReference type="Proteomes" id="UP000053372"/>
    </source>
</evidence>
<dbReference type="CDD" id="cd07560">
    <property type="entry name" value="Peptidase_S41_CPP"/>
    <property type="match status" value="1"/>
</dbReference>
<keyword evidence="2 5" id="KW-0645">Protease</keyword>
<dbReference type="Pfam" id="PF13180">
    <property type="entry name" value="PDZ_2"/>
    <property type="match status" value="1"/>
</dbReference>
<reference evidence="7 8" key="1">
    <citation type="journal article" date="2015" name="Genome Announc.">
        <title>Draft Genome of the Euendolithic (true boring) Cyanobacterium Mastigocoleus testarum strain BC008.</title>
        <authorList>
            <person name="Guida B.S."/>
            <person name="Garcia-Pichel F."/>
        </authorList>
    </citation>
    <scope>NUCLEOTIDE SEQUENCE [LARGE SCALE GENOMIC DNA]</scope>
    <source>
        <strain evidence="7 8">BC008</strain>
    </source>
</reference>
<dbReference type="Proteomes" id="UP000053372">
    <property type="component" value="Unassembled WGS sequence"/>
</dbReference>
<keyword evidence="3 5" id="KW-0378">Hydrolase</keyword>
<dbReference type="GO" id="GO:0030288">
    <property type="term" value="C:outer membrane-bounded periplasmic space"/>
    <property type="evidence" value="ECO:0007669"/>
    <property type="project" value="TreeGrafter"/>
</dbReference>
<evidence type="ECO:0000313" key="7">
    <source>
        <dbReference type="EMBL" id="KST67457.1"/>
    </source>
</evidence>
<dbReference type="Gene3D" id="3.90.226.10">
    <property type="entry name" value="2-enoyl-CoA Hydratase, Chain A, domain 1"/>
    <property type="match status" value="1"/>
</dbReference>
<dbReference type="GO" id="GO:0004175">
    <property type="term" value="F:endopeptidase activity"/>
    <property type="evidence" value="ECO:0007669"/>
    <property type="project" value="TreeGrafter"/>
</dbReference>
<name>A0A0V7ZSS9_9CYAN</name>
<dbReference type="InterPro" id="IPR004447">
    <property type="entry name" value="Peptidase_S41A"/>
</dbReference>